<dbReference type="EMBL" id="BAAADM010000055">
    <property type="protein sequence ID" value="GAA0446458.1"/>
    <property type="molecule type" value="Genomic_DNA"/>
</dbReference>
<organism evidence="4 5">
    <name type="scientific">Lentibacillus halophilus</name>
    <dbReference type="NCBI Taxonomy" id="295065"/>
    <lineage>
        <taxon>Bacteria</taxon>
        <taxon>Bacillati</taxon>
        <taxon>Bacillota</taxon>
        <taxon>Bacilli</taxon>
        <taxon>Bacillales</taxon>
        <taxon>Bacillaceae</taxon>
        <taxon>Lentibacillus</taxon>
    </lineage>
</organism>
<dbReference type="SUPFAM" id="SSF48452">
    <property type="entry name" value="TPR-like"/>
    <property type="match status" value="2"/>
</dbReference>
<evidence type="ECO:0000256" key="2">
    <source>
        <dbReference type="ARBA" id="ARBA00022803"/>
    </source>
</evidence>
<dbReference type="Proteomes" id="UP001501459">
    <property type="component" value="Unassembled WGS sequence"/>
</dbReference>
<evidence type="ECO:0000256" key="3">
    <source>
        <dbReference type="PROSITE-ProRule" id="PRU00339"/>
    </source>
</evidence>
<dbReference type="InterPro" id="IPR019734">
    <property type="entry name" value="TPR_rpt"/>
</dbReference>
<dbReference type="InterPro" id="IPR011990">
    <property type="entry name" value="TPR-like_helical_dom_sf"/>
</dbReference>
<dbReference type="PANTHER" id="PTHR44943">
    <property type="entry name" value="CELLULOSE SYNTHASE OPERON PROTEIN C"/>
    <property type="match status" value="1"/>
</dbReference>
<gene>
    <name evidence="4" type="ORF">GCM10008983_25390</name>
</gene>
<evidence type="ECO:0008006" key="6">
    <source>
        <dbReference type="Google" id="ProtNLM"/>
    </source>
</evidence>
<protein>
    <recommendedName>
        <fullName evidence="6">Tetratricopeptide repeat-containing protein</fullName>
    </recommendedName>
</protein>
<name>A0ABP3J9U9_9BACI</name>
<keyword evidence="1" id="KW-0677">Repeat</keyword>
<dbReference type="SMART" id="SM00028">
    <property type="entry name" value="TPR"/>
    <property type="match status" value="2"/>
</dbReference>
<proteinExistence type="predicted"/>
<reference evidence="5" key="1">
    <citation type="journal article" date="2019" name="Int. J. Syst. Evol. Microbiol.">
        <title>The Global Catalogue of Microorganisms (GCM) 10K type strain sequencing project: providing services to taxonomists for standard genome sequencing and annotation.</title>
        <authorList>
            <consortium name="The Broad Institute Genomics Platform"/>
            <consortium name="The Broad Institute Genome Sequencing Center for Infectious Disease"/>
            <person name="Wu L."/>
            <person name="Ma J."/>
        </authorList>
    </citation>
    <scope>NUCLEOTIDE SEQUENCE [LARGE SCALE GENOMIC DNA]</scope>
    <source>
        <strain evidence="5">JCM 12149</strain>
    </source>
</reference>
<evidence type="ECO:0000313" key="5">
    <source>
        <dbReference type="Proteomes" id="UP001501459"/>
    </source>
</evidence>
<accession>A0ABP3J9U9</accession>
<keyword evidence="2 3" id="KW-0802">TPR repeat</keyword>
<keyword evidence="5" id="KW-1185">Reference proteome</keyword>
<evidence type="ECO:0000256" key="1">
    <source>
        <dbReference type="ARBA" id="ARBA00022737"/>
    </source>
</evidence>
<dbReference type="InterPro" id="IPR051685">
    <property type="entry name" value="Ycf3/AcsC/BcsC/TPR_MFPF"/>
</dbReference>
<dbReference type="RefSeq" id="WP_343753801.1">
    <property type="nucleotide sequence ID" value="NZ_BAAADM010000055.1"/>
</dbReference>
<dbReference type="PROSITE" id="PS50005">
    <property type="entry name" value="TPR"/>
    <property type="match status" value="1"/>
</dbReference>
<sequence>MKQNHNPAPGEGKENIVPFIPDGDFYFKKGVDAFQKHKFDRAVKWLQKAIEEKPDNPLYQCQLSIIYTETGSYHTANQILLNVLETSGDSYVDCYYLLANNCAHLGQLHDAKEYAESYINKNPNGELREDAEQLMALVDNDDSDENDEESGQEDEQLTYHEMVCHHMERQEWDKALPLLEDMSTLFPEDDHVRHDYAYALFFAGYGEKALGMEQTWLEEDPESLHARGNLAVFYDARQQHDACQHHINMLRNVYPVQEQQKLRIAVTFAQTGQYDEAYTRFRSINDQQMDLMSYYKWYSTAAYQLEKPTKAFSIWEKGCERHPELADEKRPWDAE</sequence>
<dbReference type="PANTHER" id="PTHR44943:SF8">
    <property type="entry name" value="TPR REPEAT-CONTAINING PROTEIN MJ0263"/>
    <property type="match status" value="1"/>
</dbReference>
<evidence type="ECO:0000313" key="4">
    <source>
        <dbReference type="EMBL" id="GAA0446458.1"/>
    </source>
</evidence>
<comment type="caution">
    <text evidence="4">The sequence shown here is derived from an EMBL/GenBank/DDBJ whole genome shotgun (WGS) entry which is preliminary data.</text>
</comment>
<feature type="repeat" description="TPR" evidence="3">
    <location>
        <begin position="23"/>
        <end position="56"/>
    </location>
</feature>
<dbReference type="Gene3D" id="1.25.40.10">
    <property type="entry name" value="Tetratricopeptide repeat domain"/>
    <property type="match status" value="1"/>
</dbReference>